<protein>
    <submittedName>
        <fullName evidence="3">DUF402 domain-containing protein</fullName>
    </submittedName>
</protein>
<accession>A0ABV8U0E0</accession>
<evidence type="ECO:0000259" key="2">
    <source>
        <dbReference type="Pfam" id="PF04167"/>
    </source>
</evidence>
<dbReference type="Pfam" id="PF04167">
    <property type="entry name" value="DUF402"/>
    <property type="match status" value="1"/>
</dbReference>
<feature type="domain" description="DUF402" evidence="2">
    <location>
        <begin position="58"/>
        <end position="179"/>
    </location>
</feature>
<dbReference type="RefSeq" id="WP_380622032.1">
    <property type="nucleotide sequence ID" value="NZ_JBHSDK010000018.1"/>
</dbReference>
<dbReference type="InterPro" id="IPR035930">
    <property type="entry name" value="FomD-like_sf"/>
</dbReference>
<dbReference type="PANTHER" id="PTHR39159:SF1">
    <property type="entry name" value="UPF0374 PROTEIN YGAC"/>
    <property type="match status" value="1"/>
</dbReference>
<evidence type="ECO:0000256" key="1">
    <source>
        <dbReference type="ARBA" id="ARBA00022801"/>
    </source>
</evidence>
<dbReference type="InterPro" id="IPR007295">
    <property type="entry name" value="DUF402"/>
</dbReference>
<dbReference type="PANTHER" id="PTHR39159">
    <property type="match status" value="1"/>
</dbReference>
<sequence length="213" mass="24407">MRFDKGQSIVRRYLHADGRIGGLFTARVVDHTAEGLLTWTAIGSDAMWRTTVDGKAVRHFSFERTLSTPTVLSHRAWHTSNVLAWTPKDSAHSVWWFFDEDMAFSNWYVNLERPLRIWELGYDCQDLDLDVVVRPDLSVEWKDEDEFAERIGHPAYYTAEQAEGVRREGERMAAVAAEGAFPFDGTHTGFRPEPDWEPARLPVDWDLPVPGLS</sequence>
<evidence type="ECO:0000313" key="3">
    <source>
        <dbReference type="EMBL" id="MFC4336280.1"/>
    </source>
</evidence>
<keyword evidence="1" id="KW-0378">Hydrolase</keyword>
<keyword evidence="4" id="KW-1185">Reference proteome</keyword>
<organism evidence="3 4">
    <name type="scientific">Salininema proteolyticum</name>
    <dbReference type="NCBI Taxonomy" id="1607685"/>
    <lineage>
        <taxon>Bacteria</taxon>
        <taxon>Bacillati</taxon>
        <taxon>Actinomycetota</taxon>
        <taxon>Actinomycetes</taxon>
        <taxon>Glycomycetales</taxon>
        <taxon>Glycomycetaceae</taxon>
        <taxon>Salininema</taxon>
    </lineage>
</organism>
<name>A0ABV8U0E0_9ACTN</name>
<gene>
    <name evidence="3" type="ORF">ACFPET_13820</name>
</gene>
<dbReference type="InterPro" id="IPR050212">
    <property type="entry name" value="Ntdp-like"/>
</dbReference>
<dbReference type="SUPFAM" id="SSF159234">
    <property type="entry name" value="FomD-like"/>
    <property type="match status" value="1"/>
</dbReference>
<dbReference type="EMBL" id="JBHSDK010000018">
    <property type="protein sequence ID" value="MFC4336280.1"/>
    <property type="molecule type" value="Genomic_DNA"/>
</dbReference>
<proteinExistence type="predicted"/>
<evidence type="ECO:0000313" key="4">
    <source>
        <dbReference type="Proteomes" id="UP001595823"/>
    </source>
</evidence>
<comment type="caution">
    <text evidence="3">The sequence shown here is derived from an EMBL/GenBank/DDBJ whole genome shotgun (WGS) entry which is preliminary data.</text>
</comment>
<dbReference type="Gene3D" id="2.40.380.10">
    <property type="entry name" value="FomD-like"/>
    <property type="match status" value="1"/>
</dbReference>
<reference evidence="4" key="1">
    <citation type="journal article" date="2019" name="Int. J. Syst. Evol. Microbiol.">
        <title>The Global Catalogue of Microorganisms (GCM) 10K type strain sequencing project: providing services to taxonomists for standard genome sequencing and annotation.</title>
        <authorList>
            <consortium name="The Broad Institute Genomics Platform"/>
            <consortium name="The Broad Institute Genome Sequencing Center for Infectious Disease"/>
            <person name="Wu L."/>
            <person name="Ma J."/>
        </authorList>
    </citation>
    <scope>NUCLEOTIDE SEQUENCE [LARGE SCALE GENOMIC DNA]</scope>
    <source>
        <strain evidence="4">IBRC-M 10908</strain>
    </source>
</reference>
<dbReference type="Proteomes" id="UP001595823">
    <property type="component" value="Unassembled WGS sequence"/>
</dbReference>